<keyword evidence="1" id="KW-0472">Membrane</keyword>
<feature type="transmembrane region" description="Helical" evidence="1">
    <location>
        <begin position="457"/>
        <end position="476"/>
    </location>
</feature>
<feature type="transmembrane region" description="Helical" evidence="1">
    <location>
        <begin position="386"/>
        <end position="407"/>
    </location>
</feature>
<dbReference type="STRING" id="1120918.SAMN05216249_10937"/>
<accession>A0A1I0Y8U9</accession>
<dbReference type="RefSeq" id="WP_092872213.1">
    <property type="nucleotide sequence ID" value="NZ_FOJY01000009.1"/>
</dbReference>
<proteinExistence type="predicted"/>
<dbReference type="EMBL" id="FOJY01000009">
    <property type="protein sequence ID" value="SFB09779.1"/>
    <property type="molecule type" value="Genomic_DNA"/>
</dbReference>
<evidence type="ECO:0000256" key="1">
    <source>
        <dbReference type="SAM" id="Phobius"/>
    </source>
</evidence>
<keyword evidence="1" id="KW-0812">Transmembrane</keyword>
<evidence type="ECO:0000313" key="3">
    <source>
        <dbReference type="Proteomes" id="UP000198838"/>
    </source>
</evidence>
<dbReference type="AlphaFoldDB" id="A0A1I0Y8U9"/>
<dbReference type="Proteomes" id="UP000198838">
    <property type="component" value="Unassembled WGS sequence"/>
</dbReference>
<gene>
    <name evidence="2" type="ORF">SAMN05216249_10937</name>
</gene>
<protein>
    <submittedName>
        <fullName evidence="2">Uncharacterized protein</fullName>
    </submittedName>
</protein>
<keyword evidence="1" id="KW-1133">Transmembrane helix</keyword>
<evidence type="ECO:0000313" key="2">
    <source>
        <dbReference type="EMBL" id="SFB09779.1"/>
    </source>
</evidence>
<organism evidence="2 3">
    <name type="scientific">Acetitomaculum ruminis DSM 5522</name>
    <dbReference type="NCBI Taxonomy" id="1120918"/>
    <lineage>
        <taxon>Bacteria</taxon>
        <taxon>Bacillati</taxon>
        <taxon>Bacillota</taxon>
        <taxon>Clostridia</taxon>
        <taxon>Lachnospirales</taxon>
        <taxon>Lachnospiraceae</taxon>
        <taxon>Acetitomaculum</taxon>
    </lineage>
</organism>
<reference evidence="2 3" key="1">
    <citation type="submission" date="2016-10" db="EMBL/GenBank/DDBJ databases">
        <authorList>
            <person name="de Groot N.N."/>
        </authorList>
    </citation>
    <scope>NUCLEOTIDE SEQUENCE [LARGE SCALE GENOMIC DNA]</scope>
    <source>
        <strain evidence="2 3">DSM 5522</strain>
    </source>
</reference>
<keyword evidence="3" id="KW-1185">Reference proteome</keyword>
<sequence length="507" mass="59061">MSDILGNLLLSLGFGNDAEKINEINKTVNVSFSVLKKDIQFDNIDDLIKAFPSRDLLKIEIRDEIDNVICLDNKERNSVQQWKEQWDDFDSDDKLNVQVLIEKTIIDNKLSVYKLEAFNKHFLGLDIINMIKFIEDDINNGNQLVFELYDSDMLLATKTLAFKPVSNTSEFQKIDRKEKIKEVQKNSFAFWKGEYLPLPDDFHFIIDNQNNPYKEKFGIIETLLAIVCIADNVHFFDDKITCQIYGKRMSVIDVRFSELKYNETLFDIYTWIFTEGNIVDKISLARNLLSLHCRLILLQNIDEQTFLSIKANFAIYQKENVDKYIEIKNKLTEFLAKLVDDSKEVILGIVSDIGKNMVAFFSFVLTVFVTSIMSEKGLENIFTKEVTAFSDFFIVCSFVYIGVTWWITNFKIQKLRDSYETMKENNSFFKGTKEFDEIFDDSKVDNTILEIRRYRRVLFLIWFLVVISVLVIVEILSEYGVCKFIGSSIIELIRTILSIIGKINICK</sequence>
<name>A0A1I0Y8U9_9FIRM</name>
<dbReference type="OrthoDB" id="2972222at2"/>